<gene>
    <name evidence="1" type="ORF">ACFSKP_04200</name>
</gene>
<reference evidence="2" key="1">
    <citation type="journal article" date="2019" name="Int. J. Syst. Evol. Microbiol.">
        <title>The Global Catalogue of Microorganisms (GCM) 10K type strain sequencing project: providing services to taxonomists for standard genome sequencing and annotation.</title>
        <authorList>
            <consortium name="The Broad Institute Genomics Platform"/>
            <consortium name="The Broad Institute Genome Sequencing Center for Infectious Disease"/>
            <person name="Wu L."/>
            <person name="Ma J."/>
        </authorList>
    </citation>
    <scope>NUCLEOTIDE SEQUENCE [LARGE SCALE GENOMIC DNA]</scope>
    <source>
        <strain evidence="2">CGMCC 4.1782</strain>
    </source>
</reference>
<evidence type="ECO:0000313" key="1">
    <source>
        <dbReference type="EMBL" id="MFD2245443.1"/>
    </source>
</evidence>
<organism evidence="1 2">
    <name type="scientific">Pontibacter ruber</name>
    <dbReference type="NCBI Taxonomy" id="1343895"/>
    <lineage>
        <taxon>Bacteria</taxon>
        <taxon>Pseudomonadati</taxon>
        <taxon>Bacteroidota</taxon>
        <taxon>Cytophagia</taxon>
        <taxon>Cytophagales</taxon>
        <taxon>Hymenobacteraceae</taxon>
        <taxon>Pontibacter</taxon>
    </lineage>
</organism>
<accession>A0ABW5CUF0</accession>
<name>A0ABW5CUF0_9BACT</name>
<dbReference type="EMBL" id="JBHUIM010000001">
    <property type="protein sequence ID" value="MFD2245443.1"/>
    <property type="molecule type" value="Genomic_DNA"/>
</dbReference>
<proteinExistence type="predicted"/>
<dbReference type="RefSeq" id="WP_250429100.1">
    <property type="nucleotide sequence ID" value="NZ_JALPRR010000002.1"/>
</dbReference>
<dbReference type="Proteomes" id="UP001597374">
    <property type="component" value="Unassembled WGS sequence"/>
</dbReference>
<evidence type="ECO:0000313" key="2">
    <source>
        <dbReference type="Proteomes" id="UP001597374"/>
    </source>
</evidence>
<protein>
    <submittedName>
        <fullName evidence="1">Uncharacterized protein</fullName>
    </submittedName>
</protein>
<keyword evidence="2" id="KW-1185">Reference proteome</keyword>
<comment type="caution">
    <text evidence="1">The sequence shown here is derived from an EMBL/GenBank/DDBJ whole genome shotgun (WGS) entry which is preliminary data.</text>
</comment>
<sequence length="45" mass="5341">MQQSEESYYFNLWGITGDDPGGEIPKKKRATPVTMRWCWEWLTFG</sequence>